<feature type="transmembrane region" description="Helical" evidence="12">
    <location>
        <begin position="268"/>
        <end position="287"/>
    </location>
</feature>
<keyword evidence="6 12" id="KW-0812">Transmembrane</keyword>
<feature type="transmembrane region" description="Helical" evidence="12">
    <location>
        <begin position="235"/>
        <end position="256"/>
    </location>
</feature>
<evidence type="ECO:0000256" key="11">
    <source>
        <dbReference type="ARBA" id="ARBA00032555"/>
    </source>
</evidence>
<keyword evidence="14" id="KW-1185">Reference proteome</keyword>
<keyword evidence="7 12" id="KW-1133">Transmembrane helix</keyword>
<dbReference type="Gene3D" id="1.20.1250.20">
    <property type="entry name" value="MFS general substrate transporter like domains"/>
    <property type="match status" value="2"/>
</dbReference>
<evidence type="ECO:0000313" key="14">
    <source>
        <dbReference type="Proteomes" id="UP000001568"/>
    </source>
</evidence>
<evidence type="ECO:0000313" key="13">
    <source>
        <dbReference type="EMBL" id="ABO95331.1"/>
    </source>
</evidence>
<evidence type="ECO:0000256" key="12">
    <source>
        <dbReference type="SAM" id="Phobius"/>
    </source>
</evidence>
<dbReference type="PANTHER" id="PTHR23516:SF1">
    <property type="entry name" value="MOLYBDATE-ANION TRANSPORTER"/>
    <property type="match status" value="1"/>
</dbReference>
<dbReference type="AlphaFoldDB" id="A4RUX7"/>
<dbReference type="RefSeq" id="XP_001417038.1">
    <property type="nucleotide sequence ID" value="XM_001417001.1"/>
</dbReference>
<gene>
    <name evidence="13" type="ORF">OSTLU_3784</name>
</gene>
<evidence type="ECO:0000256" key="6">
    <source>
        <dbReference type="ARBA" id="ARBA00022692"/>
    </source>
</evidence>
<evidence type="ECO:0000256" key="7">
    <source>
        <dbReference type="ARBA" id="ARBA00022989"/>
    </source>
</evidence>
<dbReference type="HOGENOM" id="CLU_034007_0_0_1"/>
<dbReference type="Pfam" id="PF05631">
    <property type="entry name" value="MFS_5"/>
    <property type="match status" value="1"/>
</dbReference>
<evidence type="ECO:0000256" key="3">
    <source>
        <dbReference type="ARBA" id="ARBA00021242"/>
    </source>
</evidence>
<dbReference type="InterPro" id="IPR008509">
    <property type="entry name" value="MOT2/MFSD5"/>
</dbReference>
<protein>
    <recommendedName>
        <fullName evidence="3">Molybdate-anion transporter</fullName>
    </recommendedName>
    <alternativeName>
        <fullName evidence="10">Major facilitator superfamily domain-containing protein 5</fullName>
    </alternativeName>
    <alternativeName>
        <fullName evidence="11">Molybdate transporter 2 homolog</fullName>
    </alternativeName>
</protein>
<feature type="transmembrane region" description="Helical" evidence="12">
    <location>
        <begin position="124"/>
        <end position="150"/>
    </location>
</feature>
<dbReference type="SUPFAM" id="SSF103473">
    <property type="entry name" value="MFS general substrate transporter"/>
    <property type="match status" value="1"/>
</dbReference>
<evidence type="ECO:0000256" key="8">
    <source>
        <dbReference type="ARBA" id="ARBA00023065"/>
    </source>
</evidence>
<name>A4RUX7_OSTLU</name>
<dbReference type="KEGG" id="olu:OSTLU_3784"/>
<keyword evidence="8" id="KW-0406">Ion transport</keyword>
<dbReference type="GO" id="GO:0006811">
    <property type="term" value="P:monoatomic ion transport"/>
    <property type="evidence" value="ECO:0007669"/>
    <property type="project" value="UniProtKB-KW"/>
</dbReference>
<keyword evidence="4" id="KW-0813">Transport</keyword>
<feature type="transmembrane region" description="Helical" evidence="12">
    <location>
        <begin position="93"/>
        <end position="112"/>
    </location>
</feature>
<dbReference type="EMBL" id="CP000583">
    <property type="protein sequence ID" value="ABO95331.1"/>
    <property type="molecule type" value="Genomic_DNA"/>
</dbReference>
<feature type="non-terminal residue" evidence="13">
    <location>
        <position position="342"/>
    </location>
</feature>
<evidence type="ECO:0000256" key="10">
    <source>
        <dbReference type="ARBA" id="ARBA00030646"/>
    </source>
</evidence>
<organism evidence="13 14">
    <name type="scientific">Ostreococcus lucimarinus (strain CCE9901)</name>
    <dbReference type="NCBI Taxonomy" id="436017"/>
    <lineage>
        <taxon>Eukaryota</taxon>
        <taxon>Viridiplantae</taxon>
        <taxon>Chlorophyta</taxon>
        <taxon>Mamiellophyceae</taxon>
        <taxon>Mamiellales</taxon>
        <taxon>Bathycoccaceae</taxon>
        <taxon>Ostreococcus</taxon>
    </lineage>
</organism>
<dbReference type="GO" id="GO:0015098">
    <property type="term" value="F:molybdate ion transmembrane transporter activity"/>
    <property type="evidence" value="ECO:0007669"/>
    <property type="project" value="InterPro"/>
</dbReference>
<feature type="transmembrane region" description="Helical" evidence="12">
    <location>
        <begin position="6"/>
        <end position="25"/>
    </location>
</feature>
<comment type="subcellular location">
    <subcellularLocation>
        <location evidence="2">Cell membrane</location>
        <topology evidence="2">Multi-pass membrane protein</topology>
    </subcellularLocation>
</comment>
<feature type="transmembrane region" description="Helical" evidence="12">
    <location>
        <begin position="293"/>
        <end position="313"/>
    </location>
</feature>
<sequence>RRYVAVYALGTFGDWIQGAYLYAAYRRHGLVKREIGYIYVLGYVVSATIGTTCAALGDTRGHRALAVAYGTLYAASCLLLRSSAMTTLIASRILGGIAYSLLFTNFESWVITEADAMGIDRKKLAGVFSVATLFNGASAVLAGLVGNFVVEFAESSQFSWIGMDEVRLEMGAEADTSGSVVMMSKNVISSAVRMIMSSVELFRLGAANSLYEGALHLFVFVWTPVLEKRSAIDATVPYGSVFSAFMVCKMFGSQAFKVLEARIPAENLLRMVLVGSAVSFSIAVLFTGYWVTLAAFCAFEFGLGIYWPVMSILRAKYVPNKMRATMTSAFRIPLNILVVALL</sequence>
<evidence type="ECO:0000256" key="9">
    <source>
        <dbReference type="ARBA" id="ARBA00023136"/>
    </source>
</evidence>
<dbReference type="OMA" id="WIQGAYL"/>
<accession>A4RUX7</accession>
<dbReference type="Proteomes" id="UP000001568">
    <property type="component" value="Chromosome 3"/>
</dbReference>
<dbReference type="eggNOG" id="KOG4332">
    <property type="taxonomic scope" value="Eukaryota"/>
</dbReference>
<keyword evidence="9 12" id="KW-0472">Membrane</keyword>
<keyword evidence="5" id="KW-1003">Cell membrane</keyword>
<feature type="transmembrane region" description="Helical" evidence="12">
    <location>
        <begin position="63"/>
        <end position="81"/>
    </location>
</feature>
<comment type="function">
    <text evidence="1">Mediates high-affinity intracellular uptake of the rare oligo-element molybdenum.</text>
</comment>
<dbReference type="InterPro" id="IPR036259">
    <property type="entry name" value="MFS_trans_sf"/>
</dbReference>
<dbReference type="PANTHER" id="PTHR23516">
    <property type="entry name" value="SAM (S-ADENOSYL METHIONINE) TRANSPORTER"/>
    <property type="match status" value="1"/>
</dbReference>
<proteinExistence type="predicted"/>
<evidence type="ECO:0000256" key="4">
    <source>
        <dbReference type="ARBA" id="ARBA00022448"/>
    </source>
</evidence>
<dbReference type="GO" id="GO:0005886">
    <property type="term" value="C:plasma membrane"/>
    <property type="evidence" value="ECO:0007669"/>
    <property type="project" value="UniProtKB-SubCell"/>
</dbReference>
<evidence type="ECO:0000256" key="1">
    <source>
        <dbReference type="ARBA" id="ARBA00003019"/>
    </source>
</evidence>
<dbReference type="GeneID" id="5000808"/>
<reference evidence="13 14" key="1">
    <citation type="journal article" date="2007" name="Proc. Natl. Acad. Sci. U.S.A.">
        <title>The tiny eukaryote Ostreococcus provides genomic insights into the paradox of plankton speciation.</title>
        <authorList>
            <person name="Palenik B."/>
            <person name="Grimwood J."/>
            <person name="Aerts A."/>
            <person name="Rouze P."/>
            <person name="Salamov A."/>
            <person name="Putnam N."/>
            <person name="Dupont C."/>
            <person name="Jorgensen R."/>
            <person name="Derelle E."/>
            <person name="Rombauts S."/>
            <person name="Zhou K."/>
            <person name="Otillar R."/>
            <person name="Merchant S.S."/>
            <person name="Podell S."/>
            <person name="Gaasterland T."/>
            <person name="Napoli C."/>
            <person name="Gendler K."/>
            <person name="Manuell A."/>
            <person name="Tai V."/>
            <person name="Vallon O."/>
            <person name="Piganeau G."/>
            <person name="Jancek S."/>
            <person name="Heijde M."/>
            <person name="Jabbari K."/>
            <person name="Bowler C."/>
            <person name="Lohr M."/>
            <person name="Robbens S."/>
            <person name="Werner G."/>
            <person name="Dubchak I."/>
            <person name="Pazour G.J."/>
            <person name="Ren Q."/>
            <person name="Paulsen I."/>
            <person name="Delwiche C."/>
            <person name="Schmutz J."/>
            <person name="Rokhsar D."/>
            <person name="Van de Peer Y."/>
            <person name="Moreau H."/>
            <person name="Grigoriev I.V."/>
        </authorList>
    </citation>
    <scope>NUCLEOTIDE SEQUENCE [LARGE SCALE GENOMIC DNA]</scope>
    <source>
        <strain evidence="13 14">CCE9901</strain>
    </source>
</reference>
<feature type="transmembrane region" description="Helical" evidence="12">
    <location>
        <begin position="37"/>
        <end position="57"/>
    </location>
</feature>
<feature type="non-terminal residue" evidence="13">
    <location>
        <position position="1"/>
    </location>
</feature>
<dbReference type="Gramene" id="ABO95331">
    <property type="protein sequence ID" value="ABO95331"/>
    <property type="gene ID" value="OSTLU_3784"/>
</dbReference>
<evidence type="ECO:0000256" key="2">
    <source>
        <dbReference type="ARBA" id="ARBA00004651"/>
    </source>
</evidence>
<dbReference type="OrthoDB" id="263957at2759"/>
<evidence type="ECO:0000256" key="5">
    <source>
        <dbReference type="ARBA" id="ARBA00022475"/>
    </source>
</evidence>